<dbReference type="HOGENOM" id="CLU_3216595_0_0_10"/>
<dbReference type="KEGG" id="fte:Fluta_1808"/>
<reference evidence="2" key="2">
    <citation type="submission" date="2011-02" db="EMBL/GenBank/DDBJ databases">
        <title>The complete genome of Fluviicola taffensis DSM 16823.</title>
        <authorList>
            <consortium name="US DOE Joint Genome Institute (JGI-PGF)"/>
            <person name="Lucas S."/>
            <person name="Copeland A."/>
            <person name="Lapidus A."/>
            <person name="Bruce D."/>
            <person name="Goodwin L."/>
            <person name="Pitluck S."/>
            <person name="Kyrpides N."/>
            <person name="Mavromatis K."/>
            <person name="Ivanova N."/>
            <person name="Mikhailova N."/>
            <person name="Pagani I."/>
            <person name="Chertkov O."/>
            <person name="Detter J.C."/>
            <person name="Han C."/>
            <person name="Tapia R."/>
            <person name="Land M."/>
            <person name="Hauser L."/>
            <person name="Markowitz V."/>
            <person name="Cheng J.-F."/>
            <person name="Hugenholtz P."/>
            <person name="Woyke T."/>
            <person name="Wu D."/>
            <person name="Tindall B."/>
            <person name="Pomrenke H.G."/>
            <person name="Brambilla E."/>
            <person name="Klenk H.-P."/>
            <person name="Eisen J.A."/>
        </authorList>
    </citation>
    <scope>NUCLEOTIDE SEQUENCE [LARGE SCALE GENOMIC DNA]</scope>
    <source>
        <strain evidence="2">DSM 16823 / RW262 / RW262</strain>
    </source>
</reference>
<evidence type="ECO:0000313" key="1">
    <source>
        <dbReference type="EMBL" id="AEA43797.1"/>
    </source>
</evidence>
<dbReference type="EMBL" id="CP002542">
    <property type="protein sequence ID" value="AEA43797.1"/>
    <property type="molecule type" value="Genomic_DNA"/>
</dbReference>
<dbReference type="AlphaFoldDB" id="F2II88"/>
<gene>
    <name evidence="1" type="ordered locus">Fluta_1808</name>
</gene>
<proteinExistence type="predicted"/>
<sequence>MVKTRRDAINRIPTVQFISSSILNTFTYGELAICFYKAINFLRN</sequence>
<reference evidence="1 2" key="1">
    <citation type="journal article" date="2011" name="Stand. Genomic Sci.">
        <title>Complete genome sequence of the gliding freshwater bacterium Fluviicola taffensis type strain (RW262).</title>
        <authorList>
            <person name="Woyke T."/>
            <person name="Chertkov O."/>
            <person name="Lapidus A."/>
            <person name="Nolan M."/>
            <person name="Lucas S."/>
            <person name="Del Rio T.G."/>
            <person name="Tice H."/>
            <person name="Cheng J.F."/>
            <person name="Tapia R."/>
            <person name="Han C."/>
            <person name="Goodwin L."/>
            <person name="Pitluck S."/>
            <person name="Liolios K."/>
            <person name="Pagani I."/>
            <person name="Ivanova N."/>
            <person name="Huntemann M."/>
            <person name="Mavromatis K."/>
            <person name="Mikhailova N."/>
            <person name="Pati A."/>
            <person name="Chen A."/>
            <person name="Palaniappan K."/>
            <person name="Land M."/>
            <person name="Hauser L."/>
            <person name="Brambilla E.M."/>
            <person name="Rohde M."/>
            <person name="Mwirichia R."/>
            <person name="Sikorski J."/>
            <person name="Tindall B.J."/>
            <person name="Goker M."/>
            <person name="Bristow J."/>
            <person name="Eisen J.A."/>
            <person name="Markowitz V."/>
            <person name="Hugenholtz P."/>
            <person name="Klenk H.P."/>
            <person name="Kyrpides N.C."/>
        </authorList>
    </citation>
    <scope>NUCLEOTIDE SEQUENCE [LARGE SCALE GENOMIC DNA]</scope>
    <source>
        <strain evidence="2">DSM 16823 / RW262 / RW262</strain>
    </source>
</reference>
<dbReference type="Proteomes" id="UP000007463">
    <property type="component" value="Chromosome"/>
</dbReference>
<protein>
    <submittedName>
        <fullName evidence="1">Uncharacterized protein</fullName>
    </submittedName>
</protein>
<evidence type="ECO:0000313" key="2">
    <source>
        <dbReference type="Proteomes" id="UP000007463"/>
    </source>
</evidence>
<accession>F2II88</accession>
<name>F2II88_FLUTR</name>
<organism evidence="1 2">
    <name type="scientific">Fluviicola taffensis (strain DSM 16823 / NCIMB 13979 / RW262)</name>
    <dbReference type="NCBI Taxonomy" id="755732"/>
    <lineage>
        <taxon>Bacteria</taxon>
        <taxon>Pseudomonadati</taxon>
        <taxon>Bacteroidota</taxon>
        <taxon>Flavobacteriia</taxon>
        <taxon>Flavobacteriales</taxon>
        <taxon>Crocinitomicaceae</taxon>
        <taxon>Fluviicola</taxon>
    </lineage>
</organism>
<keyword evidence="2" id="KW-1185">Reference proteome</keyword>